<feature type="transmembrane region" description="Helical" evidence="1">
    <location>
        <begin position="6"/>
        <end position="23"/>
    </location>
</feature>
<keyword evidence="1" id="KW-0472">Membrane</keyword>
<sequence>MARNEAYYFWAAFAAVPIIMTVTKSARMDAKEKHEIQMRVKHRSDFWAKGNSLTMVLRDRIHSQLLDTVDPRFGEELLN</sequence>
<dbReference type="OrthoDB" id="238709at2759"/>
<gene>
    <name evidence="2" type="ORF">BSAL_18355</name>
</gene>
<evidence type="ECO:0000313" key="3">
    <source>
        <dbReference type="Proteomes" id="UP000051952"/>
    </source>
</evidence>
<dbReference type="AlphaFoldDB" id="A0A0S4JIX2"/>
<dbReference type="Proteomes" id="UP000051952">
    <property type="component" value="Unassembled WGS sequence"/>
</dbReference>
<evidence type="ECO:0000313" key="2">
    <source>
        <dbReference type="EMBL" id="CUG88946.1"/>
    </source>
</evidence>
<proteinExistence type="predicted"/>
<organism evidence="2 3">
    <name type="scientific">Bodo saltans</name>
    <name type="common">Flagellated protozoan</name>
    <dbReference type="NCBI Taxonomy" id="75058"/>
    <lineage>
        <taxon>Eukaryota</taxon>
        <taxon>Discoba</taxon>
        <taxon>Euglenozoa</taxon>
        <taxon>Kinetoplastea</taxon>
        <taxon>Metakinetoplastina</taxon>
        <taxon>Eubodonida</taxon>
        <taxon>Bodonidae</taxon>
        <taxon>Bodo</taxon>
    </lineage>
</organism>
<dbReference type="VEuPathDB" id="TriTrypDB:BSAL_18355"/>
<reference evidence="3" key="1">
    <citation type="submission" date="2015-09" db="EMBL/GenBank/DDBJ databases">
        <authorList>
            <consortium name="Pathogen Informatics"/>
        </authorList>
    </citation>
    <scope>NUCLEOTIDE SEQUENCE [LARGE SCALE GENOMIC DNA]</scope>
    <source>
        <strain evidence="3">Lake Konstanz</strain>
    </source>
</reference>
<protein>
    <submittedName>
        <fullName evidence="2">Transmembrane protein, putative</fullName>
    </submittedName>
</protein>
<accession>A0A0S4JIX2</accession>
<keyword evidence="1" id="KW-1133">Transmembrane helix</keyword>
<evidence type="ECO:0000256" key="1">
    <source>
        <dbReference type="SAM" id="Phobius"/>
    </source>
</evidence>
<keyword evidence="1 2" id="KW-0812">Transmembrane</keyword>
<name>A0A0S4JIX2_BODSA</name>
<dbReference type="EMBL" id="CYKH01001689">
    <property type="protein sequence ID" value="CUG88946.1"/>
    <property type="molecule type" value="Genomic_DNA"/>
</dbReference>
<keyword evidence="3" id="KW-1185">Reference proteome</keyword>